<proteinExistence type="predicted"/>
<dbReference type="PANTHER" id="PTHR43861">
    <property type="entry name" value="TRANS-ACONITATE 2-METHYLTRANSFERASE-RELATED"/>
    <property type="match status" value="1"/>
</dbReference>
<dbReference type="SUPFAM" id="SSF53335">
    <property type="entry name" value="S-adenosyl-L-methionine-dependent methyltransferases"/>
    <property type="match status" value="1"/>
</dbReference>
<evidence type="ECO:0000313" key="2">
    <source>
        <dbReference type="Proteomes" id="UP000183639"/>
    </source>
</evidence>
<sequence>MADKTPYDENFYRTQKDGSYRSAELTIPKLFRYVPKPKSVVDVGCGLGTWLAVFKQHGAEVAGVDGSYVQKDMLYIDAKEFVEADLEHESIASGDERFDLAVSLEVAEHLSAERALSFIHDLTMLSDMVFFSAAVPLQGGTNHINEQWQSYWANLFAAENYVCLDCIRPQIWGEAEIKTEYKQNILLYVKEAALSNYPRLLEYYLARCHDPQQIDMIHPNNWVGVVQYLHEMMRKGMAT</sequence>
<dbReference type="Gene3D" id="3.40.50.150">
    <property type="entry name" value="Vaccinia Virus protein VP39"/>
    <property type="match status" value="1"/>
</dbReference>
<reference evidence="1 2" key="1">
    <citation type="submission" date="2016-10" db="EMBL/GenBank/DDBJ databases">
        <authorList>
            <person name="de Groot N.N."/>
        </authorList>
    </citation>
    <scope>NUCLEOTIDE SEQUENCE [LARGE SCALE GENOMIC DNA]</scope>
    <source>
        <strain evidence="1 2">Z108</strain>
    </source>
</reference>
<name>A0A1I3DQA7_SELRU</name>
<dbReference type="Pfam" id="PF13489">
    <property type="entry name" value="Methyltransf_23"/>
    <property type="match status" value="1"/>
</dbReference>
<dbReference type="CDD" id="cd02440">
    <property type="entry name" value="AdoMet_MTases"/>
    <property type="match status" value="1"/>
</dbReference>
<evidence type="ECO:0000313" key="1">
    <source>
        <dbReference type="EMBL" id="SFH88671.1"/>
    </source>
</evidence>
<dbReference type="InterPro" id="IPR029063">
    <property type="entry name" value="SAM-dependent_MTases_sf"/>
</dbReference>
<dbReference type="Proteomes" id="UP000183639">
    <property type="component" value="Unassembled WGS sequence"/>
</dbReference>
<dbReference type="RefSeq" id="WP_075442758.1">
    <property type="nucleotide sequence ID" value="NZ_FOQK01000007.1"/>
</dbReference>
<keyword evidence="1" id="KW-0808">Transferase</keyword>
<dbReference type="GO" id="GO:0032259">
    <property type="term" value="P:methylation"/>
    <property type="evidence" value="ECO:0007669"/>
    <property type="project" value="UniProtKB-KW"/>
</dbReference>
<dbReference type="GO" id="GO:0008168">
    <property type="term" value="F:methyltransferase activity"/>
    <property type="evidence" value="ECO:0007669"/>
    <property type="project" value="UniProtKB-KW"/>
</dbReference>
<dbReference type="EMBL" id="FOQK01000007">
    <property type="protein sequence ID" value="SFH88671.1"/>
    <property type="molecule type" value="Genomic_DNA"/>
</dbReference>
<organism evidence="1 2">
    <name type="scientific">Selenomonas ruminantium</name>
    <dbReference type="NCBI Taxonomy" id="971"/>
    <lineage>
        <taxon>Bacteria</taxon>
        <taxon>Bacillati</taxon>
        <taxon>Bacillota</taxon>
        <taxon>Negativicutes</taxon>
        <taxon>Selenomonadales</taxon>
        <taxon>Selenomonadaceae</taxon>
        <taxon>Selenomonas</taxon>
    </lineage>
</organism>
<gene>
    <name evidence="1" type="ORF">SAMN04487861_10767</name>
</gene>
<keyword evidence="1" id="KW-0489">Methyltransferase</keyword>
<dbReference type="AlphaFoldDB" id="A0A1I3DQA7"/>
<accession>A0A1I3DQA7</accession>
<protein>
    <submittedName>
        <fullName evidence="1">Methyltransferase domain-containing protein</fullName>
    </submittedName>
</protein>